<proteinExistence type="predicted"/>
<evidence type="ECO:0000313" key="1">
    <source>
        <dbReference type="EMBL" id="MDQ0376596.1"/>
    </source>
</evidence>
<gene>
    <name evidence="1" type="ORF">FB470_000590</name>
</gene>
<dbReference type="EMBL" id="JAUSUT010000001">
    <property type="protein sequence ID" value="MDQ0376596.1"/>
    <property type="molecule type" value="Genomic_DNA"/>
</dbReference>
<sequence>MFKRKKPTPPPPGQFVAKYDGECAACGAGIKAGDQVGRVFMARRRIGGGIADDPRNRVCCARCHADAAVKGDPSLRW</sequence>
<accession>A0ABU0ENL7</accession>
<evidence type="ECO:0000313" key="2">
    <source>
        <dbReference type="Proteomes" id="UP001229651"/>
    </source>
</evidence>
<comment type="caution">
    <text evidence="1">The sequence shown here is derived from an EMBL/GenBank/DDBJ whole genome shotgun (WGS) entry which is preliminary data.</text>
</comment>
<organism evidence="1 2">
    <name type="scientific">Amycolatopsis thermophila</name>
    <dbReference type="NCBI Taxonomy" id="206084"/>
    <lineage>
        <taxon>Bacteria</taxon>
        <taxon>Bacillati</taxon>
        <taxon>Actinomycetota</taxon>
        <taxon>Actinomycetes</taxon>
        <taxon>Pseudonocardiales</taxon>
        <taxon>Pseudonocardiaceae</taxon>
        <taxon>Amycolatopsis</taxon>
    </lineage>
</organism>
<reference evidence="1 2" key="1">
    <citation type="submission" date="2023-07" db="EMBL/GenBank/DDBJ databases">
        <title>Sequencing the genomes of 1000 actinobacteria strains.</title>
        <authorList>
            <person name="Klenk H.-P."/>
        </authorList>
    </citation>
    <scope>NUCLEOTIDE SEQUENCE [LARGE SCALE GENOMIC DNA]</scope>
    <source>
        <strain evidence="1 2">DSM 45805</strain>
    </source>
</reference>
<dbReference type="Proteomes" id="UP001229651">
    <property type="component" value="Unassembled WGS sequence"/>
</dbReference>
<name>A0ABU0ENL7_9PSEU</name>
<evidence type="ECO:0008006" key="3">
    <source>
        <dbReference type="Google" id="ProtNLM"/>
    </source>
</evidence>
<protein>
    <recommendedName>
        <fullName evidence="3">HNH endonuclease</fullName>
    </recommendedName>
</protein>
<keyword evidence="2" id="KW-1185">Reference proteome</keyword>